<evidence type="ECO:0000313" key="1">
    <source>
        <dbReference type="EMBL" id="HEM66161.1"/>
    </source>
</evidence>
<protein>
    <submittedName>
        <fullName evidence="1">Uncharacterized protein</fullName>
    </submittedName>
</protein>
<accession>A0A7J2U062</accession>
<proteinExistence type="predicted"/>
<dbReference type="AlphaFoldDB" id="A0A7J2U062"/>
<reference evidence="1" key="1">
    <citation type="journal article" date="2020" name="mSystems">
        <title>Genome- and Community-Level Interaction Insights into Carbon Utilization and Element Cycling Functions of Hydrothermarchaeota in Hydrothermal Sediment.</title>
        <authorList>
            <person name="Zhou Z."/>
            <person name="Liu Y."/>
            <person name="Xu W."/>
            <person name="Pan J."/>
            <person name="Luo Z.H."/>
            <person name="Li M."/>
        </authorList>
    </citation>
    <scope>NUCLEOTIDE SEQUENCE [LARGE SCALE GENOMIC DNA]</scope>
    <source>
        <strain evidence="1">SpSt-125</strain>
    </source>
</reference>
<dbReference type="EMBL" id="DSEU01000004">
    <property type="protein sequence ID" value="HEM66161.1"/>
    <property type="molecule type" value="Genomic_DNA"/>
</dbReference>
<gene>
    <name evidence="1" type="ORF">ENO26_01060</name>
</gene>
<organism evidence="1">
    <name type="scientific">Ignisphaera aggregans</name>
    <dbReference type="NCBI Taxonomy" id="334771"/>
    <lineage>
        <taxon>Archaea</taxon>
        <taxon>Thermoproteota</taxon>
        <taxon>Thermoprotei</taxon>
        <taxon>Desulfurococcales</taxon>
        <taxon>Desulfurococcaceae</taxon>
        <taxon>Ignisphaera</taxon>
    </lineage>
</organism>
<sequence length="301" mass="34300">MPPTDLMKILSRADQLKKDFLIFLKMLGLERELYKGVLNIFPYTTSIIFDRISLYCLGMSFCIDKKFNVTSYSSNIFYFNNFVIESSRKLEFLCLGNNDDMLCKVQNAQGLINIYQKDGLKNIFIVTGDSLKLYKLSANTLDHLHNIKALTVISNMGLALTIAFDDLGKLVTVSRNYIALEHYGVYLYISSESIVQAIRRIAVEKSIIVLSNTSNRNSHVPIIEVVDTYTFSAPWFFKDNCVDMFTVNIIDEPVNTIIKVYRGFITKVGVNGIEHEYKHRMIRVALAPYASTYLKLCVAPT</sequence>
<comment type="caution">
    <text evidence="1">The sequence shown here is derived from an EMBL/GenBank/DDBJ whole genome shotgun (WGS) entry which is preliminary data.</text>
</comment>
<name>A0A7J2U062_9CREN</name>